<comment type="caution">
    <text evidence="10">The sequence shown here is derived from an EMBL/GenBank/DDBJ whole genome shotgun (WGS) entry which is preliminary data.</text>
</comment>
<dbReference type="EMBL" id="SSTM01000005">
    <property type="protein sequence ID" value="TJW09946.1"/>
    <property type="molecule type" value="Genomic_DNA"/>
</dbReference>
<evidence type="ECO:0000313" key="11">
    <source>
        <dbReference type="Proteomes" id="UP000309454"/>
    </source>
</evidence>
<keyword evidence="5" id="KW-0249">Electron transport</keyword>
<sequence>MSDNNTIPAAEHDPVIDGKAAPSPKRKGRRAAIAAVVVAAVLVVASAGLWVWHEQPSFCGAICHTPMDNYLATYEAPLGQATTDKWGNPVADSSSMLAAVHAAEGDTCMDCHIPTLSEQVGEGVAWVAGNYEFPLLERDASDLTEASGRANDELCLNESCHNLTREDLVEKTADMGTYNPHDPHHTELDCTTCHKAHRASVMYCSQCHAQAEVPEGWISMGESNELVGVKAAE</sequence>
<keyword evidence="4" id="KW-0479">Metal-binding</keyword>
<comment type="subcellular location">
    <subcellularLocation>
        <location evidence="1">Cell envelope</location>
    </subcellularLocation>
</comment>
<keyword evidence="8" id="KW-0472">Membrane</keyword>
<keyword evidence="8" id="KW-0812">Transmembrane</keyword>
<name>A0A4T9T6H9_9ACTN</name>
<keyword evidence="2" id="KW-0813">Transport</keyword>
<dbReference type="Gene3D" id="1.10.1130.10">
    <property type="entry name" value="Flavocytochrome C3, Chain A"/>
    <property type="match status" value="1"/>
</dbReference>
<dbReference type="InterPro" id="IPR036280">
    <property type="entry name" value="Multihaem_cyt_sf"/>
</dbReference>
<feature type="region of interest" description="Disordered" evidence="7">
    <location>
        <begin position="1"/>
        <end position="24"/>
    </location>
</feature>
<evidence type="ECO:0000256" key="4">
    <source>
        <dbReference type="ARBA" id="ARBA00022723"/>
    </source>
</evidence>
<dbReference type="OrthoDB" id="5397337at2"/>
<keyword evidence="3" id="KW-0349">Heme</keyword>
<feature type="transmembrane region" description="Helical" evidence="8">
    <location>
        <begin position="31"/>
        <end position="52"/>
    </location>
</feature>
<feature type="domain" description="Tetrahaem cytochrome" evidence="9">
    <location>
        <begin position="147"/>
        <end position="208"/>
    </location>
</feature>
<keyword evidence="11" id="KW-1185">Reference proteome</keyword>
<dbReference type="SUPFAM" id="SSF48695">
    <property type="entry name" value="Multiheme cytochromes"/>
    <property type="match status" value="1"/>
</dbReference>
<evidence type="ECO:0000256" key="3">
    <source>
        <dbReference type="ARBA" id="ARBA00022617"/>
    </source>
</evidence>
<evidence type="ECO:0000313" key="10">
    <source>
        <dbReference type="EMBL" id="TJW09946.1"/>
    </source>
</evidence>
<protein>
    <submittedName>
        <fullName evidence="10">Salivary glue protein Sgs-3</fullName>
    </submittedName>
</protein>
<keyword evidence="8" id="KW-1133">Transmembrane helix</keyword>
<evidence type="ECO:0000256" key="5">
    <source>
        <dbReference type="ARBA" id="ARBA00022982"/>
    </source>
</evidence>
<organism evidence="10 11">
    <name type="scientific">Parvibacter caecicola</name>
    <dbReference type="NCBI Taxonomy" id="747645"/>
    <lineage>
        <taxon>Bacteria</taxon>
        <taxon>Bacillati</taxon>
        <taxon>Actinomycetota</taxon>
        <taxon>Coriobacteriia</taxon>
        <taxon>Coriobacteriales</taxon>
        <taxon>Coriobacteriaceae</taxon>
        <taxon>Parvibacter</taxon>
    </lineage>
</organism>
<evidence type="ECO:0000256" key="7">
    <source>
        <dbReference type="SAM" id="MobiDB-lite"/>
    </source>
</evidence>
<dbReference type="RefSeq" id="WP_136846013.1">
    <property type="nucleotide sequence ID" value="NZ_SSTM01000005.1"/>
</dbReference>
<proteinExistence type="predicted"/>
<evidence type="ECO:0000256" key="6">
    <source>
        <dbReference type="ARBA" id="ARBA00023004"/>
    </source>
</evidence>
<reference evidence="10 11" key="1">
    <citation type="submission" date="2019-04" db="EMBL/GenBank/DDBJ databases">
        <title>Microbes associate with the intestines of laboratory mice.</title>
        <authorList>
            <person name="Navarre W."/>
            <person name="Wong E."/>
            <person name="Huang K.C."/>
            <person name="Tropini C."/>
            <person name="Ng K."/>
            <person name="Yu B."/>
        </authorList>
    </citation>
    <scope>NUCLEOTIDE SEQUENCE [LARGE SCALE GENOMIC DNA]</scope>
    <source>
        <strain evidence="10 11">NM48_B13</strain>
    </source>
</reference>
<dbReference type="GO" id="GO:0030313">
    <property type="term" value="C:cell envelope"/>
    <property type="evidence" value="ECO:0007669"/>
    <property type="project" value="UniProtKB-SubCell"/>
</dbReference>
<dbReference type="GO" id="GO:0046872">
    <property type="term" value="F:metal ion binding"/>
    <property type="evidence" value="ECO:0007669"/>
    <property type="project" value="UniProtKB-KW"/>
</dbReference>
<evidence type="ECO:0000256" key="8">
    <source>
        <dbReference type="SAM" id="Phobius"/>
    </source>
</evidence>
<dbReference type="Pfam" id="PF14537">
    <property type="entry name" value="Cytochrom_c3_2"/>
    <property type="match status" value="1"/>
</dbReference>
<evidence type="ECO:0000256" key="1">
    <source>
        <dbReference type="ARBA" id="ARBA00004196"/>
    </source>
</evidence>
<accession>A0A4T9T6H9</accession>
<evidence type="ECO:0000259" key="9">
    <source>
        <dbReference type="Pfam" id="PF14537"/>
    </source>
</evidence>
<dbReference type="AlphaFoldDB" id="A0A4T9T6H9"/>
<dbReference type="Proteomes" id="UP000309454">
    <property type="component" value="Unassembled WGS sequence"/>
</dbReference>
<evidence type="ECO:0000256" key="2">
    <source>
        <dbReference type="ARBA" id="ARBA00022448"/>
    </source>
</evidence>
<keyword evidence="6" id="KW-0408">Iron</keyword>
<gene>
    <name evidence="10" type="ORF">E5982_07655</name>
</gene>
<dbReference type="InterPro" id="IPR012286">
    <property type="entry name" value="Tetrahaem_cytochrome"/>
</dbReference>